<feature type="domain" description="HTH cro/C1-type" evidence="3">
    <location>
        <begin position="22"/>
        <end position="76"/>
    </location>
</feature>
<dbReference type="InterPro" id="IPR010359">
    <property type="entry name" value="IrrE_HExxH"/>
</dbReference>
<keyword evidence="5" id="KW-1185">Reference proteome</keyword>
<dbReference type="CDD" id="cd00093">
    <property type="entry name" value="HTH_XRE"/>
    <property type="match status" value="1"/>
</dbReference>
<dbReference type="InterPro" id="IPR013430">
    <property type="entry name" value="Toxin_antidote_HigA"/>
</dbReference>
<dbReference type="Proteomes" id="UP000643165">
    <property type="component" value="Unassembled WGS sequence"/>
</dbReference>
<gene>
    <name evidence="4" type="ORF">Vlu01_34700</name>
</gene>
<dbReference type="PANTHER" id="PTHR36924">
    <property type="entry name" value="ANTITOXIN HIGA-1"/>
    <property type="match status" value="1"/>
</dbReference>
<evidence type="ECO:0000313" key="4">
    <source>
        <dbReference type="EMBL" id="GIJ22846.1"/>
    </source>
</evidence>
<proteinExistence type="inferred from homology"/>
<dbReference type="PROSITE" id="PS50943">
    <property type="entry name" value="HTH_CROC1"/>
    <property type="match status" value="1"/>
</dbReference>
<dbReference type="Gene3D" id="1.10.260.40">
    <property type="entry name" value="lambda repressor-like DNA-binding domains"/>
    <property type="match status" value="1"/>
</dbReference>
<evidence type="ECO:0000313" key="5">
    <source>
        <dbReference type="Proteomes" id="UP000643165"/>
    </source>
</evidence>
<evidence type="ECO:0000256" key="2">
    <source>
        <dbReference type="ARBA" id="ARBA00023125"/>
    </source>
</evidence>
<dbReference type="Pfam" id="PF01381">
    <property type="entry name" value="HTH_3"/>
    <property type="match status" value="1"/>
</dbReference>
<dbReference type="RefSeq" id="WP_204000551.1">
    <property type="nucleotide sequence ID" value="NZ_BOPB01000018.1"/>
</dbReference>
<reference evidence="4 5" key="1">
    <citation type="submission" date="2021-01" db="EMBL/GenBank/DDBJ databases">
        <title>Whole genome shotgun sequence of Verrucosispora lutea NBRC 106530.</title>
        <authorList>
            <person name="Komaki H."/>
            <person name="Tamura T."/>
        </authorList>
    </citation>
    <scope>NUCLEOTIDE SEQUENCE [LARGE SCALE GENOMIC DNA]</scope>
    <source>
        <strain evidence="4 5">NBRC 106530</strain>
    </source>
</reference>
<evidence type="ECO:0000256" key="1">
    <source>
        <dbReference type="ARBA" id="ARBA00007227"/>
    </source>
</evidence>
<dbReference type="InterPro" id="IPR001387">
    <property type="entry name" value="Cro/C1-type_HTH"/>
</dbReference>
<organism evidence="4 5">
    <name type="scientific">Micromonospora lutea</name>
    <dbReference type="NCBI Taxonomy" id="419825"/>
    <lineage>
        <taxon>Bacteria</taxon>
        <taxon>Bacillati</taxon>
        <taxon>Actinomycetota</taxon>
        <taxon>Actinomycetes</taxon>
        <taxon>Micromonosporales</taxon>
        <taxon>Micromonosporaceae</taxon>
        <taxon>Micromonospora</taxon>
    </lineage>
</organism>
<protein>
    <submittedName>
        <fullName evidence="4">XRE family transcriptional regulator</fullName>
    </submittedName>
</protein>
<comment type="similarity">
    <text evidence="1">Belongs to the short-chain fatty acyl-CoA assimilation regulator (ScfR) family.</text>
</comment>
<name>A0ABQ4IY68_9ACTN</name>
<sequence>MTNTGNTRRFRPDYAVPPGETLVEVLTERGMSQADLARRTGLSTKHINQIVLGTATLSAETAVRLELVTGVAAQVWTGLEAAYQVAQTRLEETTRLQAHVDWLNQLPVAELIRRGFVRSDTSPVERLREVLAFFKVASPDAWHQVWAVPTAYRQSRAFDVDYGALAAWLRIGEIRADRADLPPFDRSRFRDHLPRIRALTNIEDPQIWLAQLESLCADAGVALVVEREIVGARINGAVRWLPSERPLIQLSVRHRWADIFWFTFFHEAAHVLLHDRRRFTIVDGIDRPDTDNAMELEADDFAGRVLLPRSFDSRLATVRSQAQAVALAKEAGVHPGIVVGRLQHDKTIPYSHFNRLRTRLAFTDE</sequence>
<dbReference type="SUPFAM" id="SSF47413">
    <property type="entry name" value="lambda repressor-like DNA-binding domains"/>
    <property type="match status" value="1"/>
</dbReference>
<accession>A0ABQ4IY68</accession>
<dbReference type="PANTHER" id="PTHR36924:SF1">
    <property type="entry name" value="ANTITOXIN HIGA-1"/>
    <property type="match status" value="1"/>
</dbReference>
<dbReference type="NCBIfam" id="TIGR02607">
    <property type="entry name" value="antidote_HigA"/>
    <property type="match status" value="1"/>
</dbReference>
<dbReference type="SMART" id="SM00530">
    <property type="entry name" value="HTH_XRE"/>
    <property type="match status" value="1"/>
</dbReference>
<dbReference type="InterPro" id="IPR010982">
    <property type="entry name" value="Lambda_DNA-bd_dom_sf"/>
</dbReference>
<dbReference type="EMBL" id="BOPB01000018">
    <property type="protein sequence ID" value="GIJ22846.1"/>
    <property type="molecule type" value="Genomic_DNA"/>
</dbReference>
<comment type="caution">
    <text evidence="4">The sequence shown here is derived from an EMBL/GenBank/DDBJ whole genome shotgun (WGS) entry which is preliminary data.</text>
</comment>
<dbReference type="Pfam" id="PF06114">
    <property type="entry name" value="Peptidase_M78"/>
    <property type="match status" value="1"/>
</dbReference>
<dbReference type="Gene3D" id="1.10.10.2910">
    <property type="match status" value="1"/>
</dbReference>
<evidence type="ECO:0000259" key="3">
    <source>
        <dbReference type="PROSITE" id="PS50943"/>
    </source>
</evidence>
<keyword evidence="2" id="KW-0238">DNA-binding</keyword>